<reference evidence="2" key="1">
    <citation type="journal article" date="2020" name="Stud. Mycol.">
        <title>101 Dothideomycetes genomes: a test case for predicting lifestyles and emergence of pathogens.</title>
        <authorList>
            <person name="Haridas S."/>
            <person name="Albert R."/>
            <person name="Binder M."/>
            <person name="Bloem J."/>
            <person name="Labutti K."/>
            <person name="Salamov A."/>
            <person name="Andreopoulos B."/>
            <person name="Baker S."/>
            <person name="Barry K."/>
            <person name="Bills G."/>
            <person name="Bluhm B."/>
            <person name="Cannon C."/>
            <person name="Castanera R."/>
            <person name="Culley D."/>
            <person name="Daum C."/>
            <person name="Ezra D."/>
            <person name="Gonzalez J."/>
            <person name="Henrissat B."/>
            <person name="Kuo A."/>
            <person name="Liang C."/>
            <person name="Lipzen A."/>
            <person name="Lutzoni F."/>
            <person name="Magnuson J."/>
            <person name="Mondo S."/>
            <person name="Nolan M."/>
            <person name="Ohm R."/>
            <person name="Pangilinan J."/>
            <person name="Park H.-J."/>
            <person name="Ramirez L."/>
            <person name="Alfaro M."/>
            <person name="Sun H."/>
            <person name="Tritt A."/>
            <person name="Yoshinaga Y."/>
            <person name="Zwiers L.-H."/>
            <person name="Turgeon B."/>
            <person name="Goodwin S."/>
            <person name="Spatafora J."/>
            <person name="Crous P."/>
            <person name="Grigoriev I."/>
        </authorList>
    </citation>
    <scope>NUCLEOTIDE SEQUENCE</scope>
    <source>
        <strain evidence="2">CBS 107.79</strain>
    </source>
</reference>
<organism evidence="2 3">
    <name type="scientific">Bimuria novae-zelandiae CBS 107.79</name>
    <dbReference type="NCBI Taxonomy" id="1447943"/>
    <lineage>
        <taxon>Eukaryota</taxon>
        <taxon>Fungi</taxon>
        <taxon>Dikarya</taxon>
        <taxon>Ascomycota</taxon>
        <taxon>Pezizomycotina</taxon>
        <taxon>Dothideomycetes</taxon>
        <taxon>Pleosporomycetidae</taxon>
        <taxon>Pleosporales</taxon>
        <taxon>Massarineae</taxon>
        <taxon>Didymosphaeriaceae</taxon>
        <taxon>Bimuria</taxon>
    </lineage>
</organism>
<keyword evidence="1" id="KW-0732">Signal</keyword>
<evidence type="ECO:0008006" key="4">
    <source>
        <dbReference type="Google" id="ProtNLM"/>
    </source>
</evidence>
<dbReference type="EMBL" id="ML976751">
    <property type="protein sequence ID" value="KAF1966088.1"/>
    <property type="molecule type" value="Genomic_DNA"/>
</dbReference>
<dbReference type="Proteomes" id="UP000800036">
    <property type="component" value="Unassembled WGS sequence"/>
</dbReference>
<proteinExistence type="predicted"/>
<feature type="chain" id="PRO_5025441839" description="Secreted protein" evidence="1">
    <location>
        <begin position="31"/>
        <end position="130"/>
    </location>
</feature>
<evidence type="ECO:0000313" key="2">
    <source>
        <dbReference type="EMBL" id="KAF1966088.1"/>
    </source>
</evidence>
<feature type="signal peptide" evidence="1">
    <location>
        <begin position="1"/>
        <end position="30"/>
    </location>
</feature>
<accession>A0A6A5UMZ4</accession>
<gene>
    <name evidence="2" type="ORF">BU23DRAFT_333201</name>
</gene>
<keyword evidence="3" id="KW-1185">Reference proteome</keyword>
<sequence>MWGKLGGCEQGRRMLTLHLTLLTFSRASLSSPRHLSTQAGIRVVLVAVSAKDVQTSRLTRTPPTTHLRRFDATRELSLRTYHVSHDETLNEARSVCNIPPTARWLRATARSCKPLQGERERGRSALPGCT</sequence>
<evidence type="ECO:0000313" key="3">
    <source>
        <dbReference type="Proteomes" id="UP000800036"/>
    </source>
</evidence>
<protein>
    <recommendedName>
        <fullName evidence="4">Secreted protein</fullName>
    </recommendedName>
</protein>
<evidence type="ECO:0000256" key="1">
    <source>
        <dbReference type="SAM" id="SignalP"/>
    </source>
</evidence>
<dbReference type="AlphaFoldDB" id="A0A6A5UMZ4"/>
<name>A0A6A5UMZ4_9PLEO</name>